<dbReference type="GO" id="GO:0046961">
    <property type="term" value="F:proton-transporting ATPase activity, rotational mechanism"/>
    <property type="evidence" value="ECO:0007669"/>
    <property type="project" value="TreeGrafter"/>
</dbReference>
<comment type="subcellular location">
    <subcellularLocation>
        <location evidence="1 14">Cell membrane</location>
        <topology evidence="1 14">Single-pass membrane protein</topology>
    </subcellularLocation>
</comment>
<comment type="function">
    <text evidence="14">Component of the F(0) channel, it forms part of the peripheral stalk, linking F(1) to F(0).</text>
</comment>
<evidence type="ECO:0000256" key="9">
    <source>
        <dbReference type="ARBA" id="ARBA00023065"/>
    </source>
</evidence>
<evidence type="ECO:0000256" key="10">
    <source>
        <dbReference type="ARBA" id="ARBA00023136"/>
    </source>
</evidence>
<keyword evidence="17" id="KW-1185">Reference proteome</keyword>
<dbReference type="GO" id="GO:0005886">
    <property type="term" value="C:plasma membrane"/>
    <property type="evidence" value="ECO:0007669"/>
    <property type="project" value="UniProtKB-SubCell"/>
</dbReference>
<evidence type="ECO:0000256" key="3">
    <source>
        <dbReference type="ARBA" id="ARBA00022448"/>
    </source>
</evidence>
<evidence type="ECO:0000313" key="16">
    <source>
        <dbReference type="EMBL" id="QJC21371.1"/>
    </source>
</evidence>
<dbReference type="EMBL" id="CP050804">
    <property type="protein sequence ID" value="QJC21371.1"/>
    <property type="molecule type" value="Genomic_DNA"/>
</dbReference>
<comment type="similarity">
    <text evidence="2 14 15">Belongs to the ATPase B chain family.</text>
</comment>
<keyword evidence="3 14" id="KW-0813">Transport</keyword>
<organism evidence="16 17">
    <name type="scientific">Arcanobacterium buesumense</name>
    <dbReference type="NCBI Taxonomy" id="2722751"/>
    <lineage>
        <taxon>Bacteria</taxon>
        <taxon>Bacillati</taxon>
        <taxon>Actinomycetota</taxon>
        <taxon>Actinomycetes</taxon>
        <taxon>Actinomycetales</taxon>
        <taxon>Actinomycetaceae</taxon>
        <taxon>Arcanobacterium</taxon>
    </lineage>
</organism>
<dbReference type="AlphaFoldDB" id="A0A6H2EKK7"/>
<keyword evidence="8 14" id="KW-1133">Transmembrane helix</keyword>
<dbReference type="InterPro" id="IPR002146">
    <property type="entry name" value="ATP_synth_b/b'su_bac/chlpt"/>
</dbReference>
<evidence type="ECO:0000256" key="6">
    <source>
        <dbReference type="ARBA" id="ARBA00022692"/>
    </source>
</evidence>
<evidence type="ECO:0000256" key="7">
    <source>
        <dbReference type="ARBA" id="ARBA00022781"/>
    </source>
</evidence>
<keyword evidence="7 14" id="KW-0375">Hydrogen ion transport</keyword>
<evidence type="ECO:0000256" key="11">
    <source>
        <dbReference type="ARBA" id="ARBA00023310"/>
    </source>
</evidence>
<keyword evidence="9 14" id="KW-0406">Ion transport</keyword>
<dbReference type="HAMAP" id="MF_01398">
    <property type="entry name" value="ATP_synth_b_bprime"/>
    <property type="match status" value="1"/>
</dbReference>
<evidence type="ECO:0000256" key="12">
    <source>
        <dbReference type="ARBA" id="ARBA00025198"/>
    </source>
</evidence>
<protein>
    <recommendedName>
        <fullName evidence="14">ATP synthase subunit b</fullName>
    </recommendedName>
    <alternativeName>
        <fullName evidence="14">ATP synthase F(0) sector subunit b</fullName>
    </alternativeName>
    <alternativeName>
        <fullName evidence="14">ATPase subunit I</fullName>
    </alternativeName>
    <alternativeName>
        <fullName evidence="14">F-type ATPase subunit b</fullName>
        <shortName evidence="14">F-ATPase subunit b</shortName>
    </alternativeName>
</protein>
<dbReference type="PANTHER" id="PTHR33445:SF1">
    <property type="entry name" value="ATP SYNTHASE SUBUNIT B"/>
    <property type="match status" value="1"/>
</dbReference>
<keyword evidence="5 14" id="KW-0138">CF(0)</keyword>
<dbReference type="PANTHER" id="PTHR33445">
    <property type="entry name" value="ATP SYNTHASE SUBUNIT B', CHLOROPLASTIC"/>
    <property type="match status" value="1"/>
</dbReference>
<dbReference type="NCBIfam" id="TIGR01144">
    <property type="entry name" value="ATP_synt_b"/>
    <property type="match status" value="1"/>
</dbReference>
<dbReference type="InterPro" id="IPR005864">
    <property type="entry name" value="ATP_synth_F0_bsu_bac"/>
</dbReference>
<dbReference type="Gene3D" id="1.20.5.620">
    <property type="entry name" value="F1F0 ATP synthase subunit B, membrane domain"/>
    <property type="match status" value="1"/>
</dbReference>
<keyword evidence="11 14" id="KW-0066">ATP synthesis</keyword>
<evidence type="ECO:0000313" key="17">
    <source>
        <dbReference type="Proteomes" id="UP000502298"/>
    </source>
</evidence>
<dbReference type="GO" id="GO:0046933">
    <property type="term" value="F:proton-transporting ATP synthase activity, rotational mechanism"/>
    <property type="evidence" value="ECO:0007669"/>
    <property type="project" value="UniProtKB-UniRule"/>
</dbReference>
<reference evidence="16 17" key="1">
    <citation type="submission" date="2020-03" db="EMBL/GenBank/DDBJ databases">
        <title>Complete genome of Arcanobacterium buesumensis sp. nov. strain 2701.</title>
        <authorList>
            <person name="Borowiak M."/>
            <person name="Alssahen M."/>
            <person name="Laemmler C."/>
            <person name="Malorny B."/>
            <person name="Hassan A."/>
            <person name="Prenger-Berninghoff E."/>
            <person name="Ploetz M."/>
            <person name="Abdulmawjood A."/>
        </authorList>
    </citation>
    <scope>NUCLEOTIDE SEQUENCE [LARGE SCALE GENOMIC DNA]</scope>
    <source>
        <strain evidence="16 17">2701</strain>
    </source>
</reference>
<proteinExistence type="inferred from homology"/>
<dbReference type="RefSeq" id="WP_168917312.1">
    <property type="nucleotide sequence ID" value="NZ_CP050804.1"/>
</dbReference>
<name>A0A6H2EKK7_9ACTO</name>
<dbReference type="InterPro" id="IPR028987">
    <property type="entry name" value="ATP_synth_B-like_membr_sf"/>
</dbReference>
<comment type="subunit">
    <text evidence="13 14">F-type ATPases have 2 components, F(1) - the catalytic core - and F(0) - the membrane proton channel. F(1) has five subunits: alpha(3), beta(3), gamma(1), delta(1), epsilon(1). F(0) has three main subunits: a(1), b(2) and c(10-14). The alpha and beta chains form an alternating ring which encloses part of the gamma chain. F(1) is attached to F(0) by a central stalk formed by the gamma and epsilon chains, while a peripheral stalk is formed by the delta and b chains.</text>
</comment>
<evidence type="ECO:0000256" key="14">
    <source>
        <dbReference type="HAMAP-Rule" id="MF_01398"/>
    </source>
</evidence>
<keyword evidence="10 14" id="KW-0472">Membrane</keyword>
<evidence type="ECO:0000256" key="8">
    <source>
        <dbReference type="ARBA" id="ARBA00022989"/>
    </source>
</evidence>
<dbReference type="CDD" id="cd06503">
    <property type="entry name" value="ATP-synt_Fo_b"/>
    <property type="match status" value="1"/>
</dbReference>
<dbReference type="KEGG" id="arca:HC352_01770"/>
<dbReference type="SUPFAM" id="SSF81573">
    <property type="entry name" value="F1F0 ATP synthase subunit B, membrane domain"/>
    <property type="match status" value="1"/>
</dbReference>
<dbReference type="InterPro" id="IPR050059">
    <property type="entry name" value="ATP_synthase_B_chain"/>
</dbReference>
<accession>A0A6H2EKK7</accession>
<feature type="transmembrane region" description="Helical" evidence="14">
    <location>
        <begin position="25"/>
        <end position="44"/>
    </location>
</feature>
<sequence>MLSSTILAVTEGSGFSLLVPAVPDLIWGTVAFLIVALAIYKFAWPSFIAMLDERAEKIEHGIKAAEIARVEIDAERADLADQIRDAHRDAEQIREKATANAKAIVADAQEQARFDADQILDIAHRRIAADTDAARRTLRSDVGALATDLAARIVGEALTDSELAQRVTDRFLDELEVSTISAHQEA</sequence>
<dbReference type="GO" id="GO:0045259">
    <property type="term" value="C:proton-transporting ATP synthase complex"/>
    <property type="evidence" value="ECO:0007669"/>
    <property type="project" value="UniProtKB-KW"/>
</dbReference>
<evidence type="ECO:0000256" key="1">
    <source>
        <dbReference type="ARBA" id="ARBA00004162"/>
    </source>
</evidence>
<evidence type="ECO:0000256" key="15">
    <source>
        <dbReference type="RuleBase" id="RU003848"/>
    </source>
</evidence>
<dbReference type="Proteomes" id="UP000502298">
    <property type="component" value="Chromosome"/>
</dbReference>
<keyword evidence="4 14" id="KW-1003">Cell membrane</keyword>
<evidence type="ECO:0000256" key="5">
    <source>
        <dbReference type="ARBA" id="ARBA00022547"/>
    </source>
</evidence>
<evidence type="ECO:0000256" key="4">
    <source>
        <dbReference type="ARBA" id="ARBA00022475"/>
    </source>
</evidence>
<evidence type="ECO:0000256" key="13">
    <source>
        <dbReference type="ARBA" id="ARBA00025830"/>
    </source>
</evidence>
<gene>
    <name evidence="14 16" type="primary">atpF</name>
    <name evidence="16" type="ORF">HC352_01770</name>
</gene>
<keyword evidence="6 14" id="KW-0812">Transmembrane</keyword>
<comment type="function">
    <text evidence="12 14">F(1)F(0) ATP synthase produces ATP from ADP in the presence of a proton or sodium gradient. F-type ATPases consist of two structural domains, F(1) containing the extramembraneous catalytic core and F(0) containing the membrane proton channel, linked together by a central stalk and a peripheral stalk. During catalysis, ATP synthesis in the catalytic domain of F(1) is coupled via a rotary mechanism of the central stalk subunits to proton translocation.</text>
</comment>
<evidence type="ECO:0000256" key="2">
    <source>
        <dbReference type="ARBA" id="ARBA00005513"/>
    </source>
</evidence>
<dbReference type="Pfam" id="PF00430">
    <property type="entry name" value="ATP-synt_B"/>
    <property type="match status" value="1"/>
</dbReference>